<dbReference type="SMART" id="SM00475">
    <property type="entry name" value="53EXOc"/>
    <property type="match status" value="1"/>
</dbReference>
<keyword evidence="11 16" id="KW-0239">DNA-directed DNA polymerase</keyword>
<dbReference type="InterPro" id="IPR018320">
    <property type="entry name" value="DNA_polymerase_1"/>
</dbReference>
<evidence type="ECO:0000256" key="9">
    <source>
        <dbReference type="ARBA" id="ARBA00022801"/>
    </source>
</evidence>
<keyword evidence="9 16" id="KW-0378">Hydrolase</keyword>
<feature type="coiled-coil region" evidence="17">
    <location>
        <begin position="570"/>
        <end position="597"/>
    </location>
</feature>
<keyword evidence="22" id="KW-1185">Reference proteome</keyword>
<dbReference type="Gene3D" id="1.20.1060.10">
    <property type="entry name" value="Taq DNA Polymerase, Chain T, domain 4"/>
    <property type="match status" value="1"/>
</dbReference>
<feature type="domain" description="3'-5' exonuclease" evidence="18">
    <location>
        <begin position="352"/>
        <end position="538"/>
    </location>
</feature>
<keyword evidence="12 16" id="KW-0238">DNA-binding</keyword>
<evidence type="ECO:0000256" key="14">
    <source>
        <dbReference type="ARBA" id="ARBA00049244"/>
    </source>
</evidence>
<feature type="domain" description="DNA-directed DNA polymerase family A palm" evidence="20">
    <location>
        <begin position="712"/>
        <end position="933"/>
    </location>
</feature>
<evidence type="ECO:0000256" key="12">
    <source>
        <dbReference type="ARBA" id="ARBA00023125"/>
    </source>
</evidence>
<dbReference type="CDD" id="cd09859">
    <property type="entry name" value="PIN_53EXO"/>
    <property type="match status" value="1"/>
</dbReference>
<dbReference type="CDD" id="cd09898">
    <property type="entry name" value="H3TH_53EXO"/>
    <property type="match status" value="1"/>
</dbReference>
<dbReference type="SMART" id="SM00482">
    <property type="entry name" value="POLAc"/>
    <property type="match status" value="1"/>
</dbReference>
<keyword evidence="5 16" id="KW-0548">Nucleotidyltransferase</keyword>
<dbReference type="Pfam" id="PF02739">
    <property type="entry name" value="5_3_exonuc_N"/>
    <property type="match status" value="1"/>
</dbReference>
<evidence type="ECO:0000256" key="4">
    <source>
        <dbReference type="ARBA" id="ARBA00022679"/>
    </source>
</evidence>
<dbReference type="SUPFAM" id="SSF47807">
    <property type="entry name" value="5' to 3' exonuclease, C-terminal subdomain"/>
    <property type="match status" value="1"/>
</dbReference>
<dbReference type="SUPFAM" id="SSF53098">
    <property type="entry name" value="Ribonuclease H-like"/>
    <property type="match status" value="1"/>
</dbReference>
<evidence type="ECO:0000313" key="21">
    <source>
        <dbReference type="EMBL" id="USR90971.1"/>
    </source>
</evidence>
<dbReference type="Gene3D" id="3.40.50.1010">
    <property type="entry name" value="5'-nuclease"/>
    <property type="match status" value="1"/>
</dbReference>
<feature type="domain" description="5'-3' exonuclease" evidence="19">
    <location>
        <begin position="13"/>
        <end position="282"/>
    </location>
</feature>
<evidence type="ECO:0000256" key="1">
    <source>
        <dbReference type="ARBA" id="ARBA00007705"/>
    </source>
</evidence>
<dbReference type="PRINTS" id="PR00868">
    <property type="entry name" value="DNAPOLI"/>
</dbReference>
<dbReference type="InterPro" id="IPR020045">
    <property type="entry name" value="DNA_polI_H3TH"/>
</dbReference>
<dbReference type="InterPro" id="IPR020046">
    <property type="entry name" value="5-3_exonucl_a-hlix_arch_N"/>
</dbReference>
<evidence type="ECO:0000256" key="10">
    <source>
        <dbReference type="ARBA" id="ARBA00022839"/>
    </source>
</evidence>
<dbReference type="Proteomes" id="UP001056708">
    <property type="component" value="Chromosome"/>
</dbReference>
<protein>
    <recommendedName>
        <fullName evidence="3 15">DNA polymerase I</fullName>
        <ecNumber evidence="2 15">2.7.7.7</ecNumber>
    </recommendedName>
</protein>
<dbReference type="Pfam" id="PF01367">
    <property type="entry name" value="5_3_exonuc"/>
    <property type="match status" value="1"/>
</dbReference>
<keyword evidence="8 16" id="KW-0227">DNA damage</keyword>
<sequence>MEENPCSRRVPVSSVLLVDGHSLAFRAYYAFAKGREGGLRTSTGLPTSVCFGFLRSLLDSIATHQPSAVAIAFDTSTPTFRHKADVTYKAQRAETPEDFIPDVENLKKLLQALNFQLFTAPGYEADDVLGTLAQQAQQQQYPVKLLSGDQDLFQLIAEHPPITVLHLAGGWGRKNARPQEFQTPEVQEKLGILPQQVVDYKALCGDSSDNLPGVKGIGPKTAVKLLTDYGSLDEIYAHLEEIKGATRKKLETGREAAYHTQYMAKICCEVPLEVNWEQLQLRGFDPQQVLPLLEQLELHSLRNSLEQLQTQLGGPLTTTATQPSQETPEDTSFWTWQDTQTSQPPEESRLQPQIIDSDAKLDQLLEHLKTHSDANSPVAWDTETTSTKAIEAELVGLGCCWGDGPRDLAYIPLGHHQGQQLAAEPVLERLRPLLEGDRYPKVLQNAKYDRLVLRRQGIQLQGVVFDTLLASYVINPETTHNLTDLALRYLDLTVSSFKDIVPKGKTMADVSIPVAAHYCAEDVHVTYRLVAQLRQHLQDTPSLDDLFKEVELPLEPVLAEMEWLGIRLDIDYLQQLSQQLGQQLQQLEQQAYELAGESFNLNSPKQLGEILFERLELDKRKTTQTKTGNYSTNAKVLEKLQGDHPIVDVILEYRSLAKLKSTYVDALPELVQADEEQAPRIHTDFNQTITATGRLSSSNPNLQNIPIRTEFSRQIRKAFLPRQGWTLVTADYSQIELRILAHLSQEPILLEAYNTGQDVHRLTAQLLFETSEISPEERRLGKTINFGVIYGMGAQRFAREAGVSILEGREFIDRYNSRYSRVFEYLQQMKREAIARGYVETLCGRRRYFNFESPSLRKLQGTAPDSIDLDHLNKLSLADSQALRAAANAPIQGSSADLIKIAMVKLHQVLGDRAARILLQVHDELVLEMPQEEWQSLELTIRETMESALKLSIPLKVDIHAGENWMEAK</sequence>
<dbReference type="InterPro" id="IPR012337">
    <property type="entry name" value="RNaseH-like_sf"/>
</dbReference>
<dbReference type="SUPFAM" id="SSF88723">
    <property type="entry name" value="PIN domain-like"/>
    <property type="match status" value="1"/>
</dbReference>
<evidence type="ECO:0000256" key="6">
    <source>
        <dbReference type="ARBA" id="ARBA00022705"/>
    </source>
</evidence>
<evidence type="ECO:0000259" key="18">
    <source>
        <dbReference type="SMART" id="SM00474"/>
    </source>
</evidence>
<keyword evidence="17" id="KW-0175">Coiled coil</keyword>
<evidence type="ECO:0000256" key="17">
    <source>
        <dbReference type="SAM" id="Coils"/>
    </source>
</evidence>
<dbReference type="RefSeq" id="WP_252662995.1">
    <property type="nucleotide sequence ID" value="NZ_CP098611.1"/>
</dbReference>
<name>A0ABY5ARK7_9CYAN</name>
<keyword evidence="4 16" id="KW-0808">Transferase</keyword>
<evidence type="ECO:0000256" key="16">
    <source>
        <dbReference type="RuleBase" id="RU004460"/>
    </source>
</evidence>
<dbReference type="SMART" id="SM00474">
    <property type="entry name" value="35EXOc"/>
    <property type="match status" value="1"/>
</dbReference>
<evidence type="ECO:0000256" key="3">
    <source>
        <dbReference type="ARBA" id="ARBA00020311"/>
    </source>
</evidence>
<dbReference type="InterPro" id="IPR029060">
    <property type="entry name" value="PIN-like_dom_sf"/>
</dbReference>
<dbReference type="InterPro" id="IPR043502">
    <property type="entry name" value="DNA/RNA_pol_sf"/>
</dbReference>
<dbReference type="PANTHER" id="PTHR10133:SF27">
    <property type="entry name" value="DNA POLYMERASE NU"/>
    <property type="match status" value="1"/>
</dbReference>
<dbReference type="PANTHER" id="PTHR10133">
    <property type="entry name" value="DNA POLYMERASE I"/>
    <property type="match status" value="1"/>
</dbReference>
<gene>
    <name evidence="16 21" type="primary">polA</name>
    <name evidence="21" type="ORF">NEA10_19450</name>
</gene>
<dbReference type="EMBL" id="CP098611">
    <property type="protein sequence ID" value="USR90971.1"/>
    <property type="molecule type" value="Genomic_DNA"/>
</dbReference>
<dbReference type="InterPro" id="IPR002421">
    <property type="entry name" value="5-3_exonuclease"/>
</dbReference>
<dbReference type="EC" id="2.7.7.7" evidence="2 15"/>
<dbReference type="InterPro" id="IPR002562">
    <property type="entry name" value="3'-5'_exonuclease_dom"/>
</dbReference>
<comment type="similarity">
    <text evidence="1 16">Belongs to the DNA polymerase type-A family.</text>
</comment>
<dbReference type="SMART" id="SM00279">
    <property type="entry name" value="HhH2"/>
    <property type="match status" value="1"/>
</dbReference>
<dbReference type="NCBIfam" id="NF004397">
    <property type="entry name" value="PRK05755.1"/>
    <property type="match status" value="1"/>
</dbReference>
<evidence type="ECO:0000259" key="19">
    <source>
        <dbReference type="SMART" id="SM00475"/>
    </source>
</evidence>
<dbReference type="Gene3D" id="1.10.150.20">
    <property type="entry name" value="5' to 3' exonuclease, C-terminal subdomain"/>
    <property type="match status" value="2"/>
</dbReference>
<keyword evidence="6 16" id="KW-0235">DNA replication</keyword>
<dbReference type="CDD" id="cd08637">
    <property type="entry name" value="DNA_pol_A_pol_I_C"/>
    <property type="match status" value="1"/>
</dbReference>
<dbReference type="InterPro" id="IPR036279">
    <property type="entry name" value="5-3_exonuclease_C_sf"/>
</dbReference>
<dbReference type="NCBIfam" id="TIGR00593">
    <property type="entry name" value="pola"/>
    <property type="match status" value="1"/>
</dbReference>
<dbReference type="Pfam" id="PF01612">
    <property type="entry name" value="DNA_pol_A_exo1"/>
    <property type="match status" value="1"/>
</dbReference>
<evidence type="ECO:0000256" key="13">
    <source>
        <dbReference type="ARBA" id="ARBA00023204"/>
    </source>
</evidence>
<evidence type="ECO:0000256" key="7">
    <source>
        <dbReference type="ARBA" id="ARBA00022722"/>
    </source>
</evidence>
<dbReference type="InterPro" id="IPR001098">
    <property type="entry name" value="DNA-dir_DNA_pol_A_palm_dom"/>
</dbReference>
<reference evidence="21" key="1">
    <citation type="submission" date="2022-06" db="EMBL/GenBank/DDBJ databases">
        <title>Genome sequence of Phormidium yuhuli AB48 isolated from an industrial photobioreactor environment.</title>
        <authorList>
            <person name="Qiu Y."/>
            <person name="Noonan A.J.C."/>
            <person name="Dofher K."/>
            <person name="Koch M."/>
            <person name="Kieft B."/>
            <person name="Lin X."/>
            <person name="Ziels R.M."/>
            <person name="Hallam S.J."/>
        </authorList>
    </citation>
    <scope>NUCLEOTIDE SEQUENCE</scope>
    <source>
        <strain evidence="21">AB48</strain>
    </source>
</reference>
<keyword evidence="10 16" id="KW-0269">Exonuclease</keyword>
<evidence type="ECO:0000256" key="2">
    <source>
        <dbReference type="ARBA" id="ARBA00012417"/>
    </source>
</evidence>
<comment type="function">
    <text evidence="16">In addition to polymerase activity, this DNA polymerase exhibits 3'-5' and 5'-3' exonuclease activity.</text>
</comment>
<evidence type="ECO:0000256" key="11">
    <source>
        <dbReference type="ARBA" id="ARBA00022932"/>
    </source>
</evidence>
<evidence type="ECO:0000256" key="5">
    <source>
        <dbReference type="ARBA" id="ARBA00022695"/>
    </source>
</evidence>
<evidence type="ECO:0000259" key="20">
    <source>
        <dbReference type="SMART" id="SM00482"/>
    </source>
</evidence>
<dbReference type="CDD" id="cd06139">
    <property type="entry name" value="DNA_polA_I_Ecoli_like_exo"/>
    <property type="match status" value="1"/>
</dbReference>
<keyword evidence="7" id="KW-0540">Nuclease</keyword>
<evidence type="ECO:0000256" key="15">
    <source>
        <dbReference type="NCBIfam" id="TIGR00593"/>
    </source>
</evidence>
<dbReference type="GO" id="GO:0003887">
    <property type="term" value="F:DNA-directed DNA polymerase activity"/>
    <property type="evidence" value="ECO:0007669"/>
    <property type="project" value="UniProtKB-EC"/>
</dbReference>
<dbReference type="Gene3D" id="3.30.420.10">
    <property type="entry name" value="Ribonuclease H-like superfamily/Ribonuclease H"/>
    <property type="match status" value="1"/>
</dbReference>
<dbReference type="Pfam" id="PF00476">
    <property type="entry name" value="DNA_pol_A"/>
    <property type="match status" value="1"/>
</dbReference>
<dbReference type="InterPro" id="IPR008918">
    <property type="entry name" value="HhH2"/>
</dbReference>
<evidence type="ECO:0000313" key="22">
    <source>
        <dbReference type="Proteomes" id="UP001056708"/>
    </source>
</evidence>
<dbReference type="InterPro" id="IPR002298">
    <property type="entry name" value="DNA_polymerase_A"/>
</dbReference>
<proteinExistence type="inferred from homology"/>
<organism evidence="21 22">
    <name type="scientific">Phormidium yuhuli AB48</name>
    <dbReference type="NCBI Taxonomy" id="2940671"/>
    <lineage>
        <taxon>Bacteria</taxon>
        <taxon>Bacillati</taxon>
        <taxon>Cyanobacteriota</taxon>
        <taxon>Cyanophyceae</taxon>
        <taxon>Oscillatoriophycideae</taxon>
        <taxon>Oscillatoriales</taxon>
        <taxon>Oscillatoriaceae</taxon>
        <taxon>Phormidium</taxon>
        <taxon>Phormidium yuhuli</taxon>
    </lineage>
</organism>
<dbReference type="Gene3D" id="3.30.70.370">
    <property type="match status" value="1"/>
</dbReference>
<keyword evidence="13 16" id="KW-0234">DNA repair</keyword>
<accession>A0ABY5ARK7</accession>
<comment type="catalytic activity">
    <reaction evidence="14 16">
        <text>DNA(n) + a 2'-deoxyribonucleoside 5'-triphosphate = DNA(n+1) + diphosphate</text>
        <dbReference type="Rhea" id="RHEA:22508"/>
        <dbReference type="Rhea" id="RHEA-COMP:17339"/>
        <dbReference type="Rhea" id="RHEA-COMP:17340"/>
        <dbReference type="ChEBI" id="CHEBI:33019"/>
        <dbReference type="ChEBI" id="CHEBI:61560"/>
        <dbReference type="ChEBI" id="CHEBI:173112"/>
        <dbReference type="EC" id="2.7.7.7"/>
    </reaction>
</comment>
<evidence type="ECO:0000256" key="8">
    <source>
        <dbReference type="ARBA" id="ARBA00022763"/>
    </source>
</evidence>
<dbReference type="SUPFAM" id="SSF56672">
    <property type="entry name" value="DNA/RNA polymerases"/>
    <property type="match status" value="1"/>
</dbReference>
<dbReference type="InterPro" id="IPR036397">
    <property type="entry name" value="RNaseH_sf"/>
</dbReference>